<dbReference type="PANTHER" id="PTHR36154">
    <property type="entry name" value="DNA-BINDING TRANSCRIPTIONAL ACTIVATOR ALPA"/>
    <property type="match status" value="1"/>
</dbReference>
<protein>
    <submittedName>
        <fullName evidence="1">AlpA family transcriptional regulator</fullName>
    </submittedName>
</protein>
<proteinExistence type="predicted"/>
<dbReference type="Proteomes" id="UP000555763">
    <property type="component" value="Unassembled WGS sequence"/>
</dbReference>
<dbReference type="InterPro" id="IPR010260">
    <property type="entry name" value="AlpA"/>
</dbReference>
<organism evidence="1 2">
    <name type="scientific">Escherichia coli</name>
    <dbReference type="NCBI Taxonomy" id="562"/>
    <lineage>
        <taxon>Bacteria</taxon>
        <taxon>Pseudomonadati</taxon>
        <taxon>Pseudomonadota</taxon>
        <taxon>Gammaproteobacteria</taxon>
        <taxon>Enterobacterales</taxon>
        <taxon>Enterobacteriaceae</taxon>
        <taxon>Escherichia</taxon>
    </lineage>
</organism>
<dbReference type="EMBL" id="AATLZG010000010">
    <property type="protein sequence ID" value="EFM8154202.1"/>
    <property type="molecule type" value="Genomic_DNA"/>
</dbReference>
<comment type="caution">
    <text evidence="1">The sequence shown here is derived from an EMBL/GenBank/DDBJ whole genome shotgun (WGS) entry which is preliminary data.</text>
</comment>
<gene>
    <name evidence="1" type="ORF">A5U30_001798</name>
</gene>
<accession>A0A828PP96</accession>
<dbReference type="AlphaFoldDB" id="A0A828PP96"/>
<dbReference type="PANTHER" id="PTHR36154:SF1">
    <property type="entry name" value="DNA-BINDING TRANSCRIPTIONAL ACTIVATOR ALPA"/>
    <property type="match status" value="1"/>
</dbReference>
<sequence>MTTALIRMQEVQRRTSYSKQWIYKLIAKGRFPKPVKVGSRAVAFVEREIDEWINQVIEGSRNNAA</sequence>
<evidence type="ECO:0000313" key="2">
    <source>
        <dbReference type="Proteomes" id="UP000555763"/>
    </source>
</evidence>
<name>A0A828PP96_ECOLX</name>
<dbReference type="Gene3D" id="1.10.238.160">
    <property type="match status" value="1"/>
</dbReference>
<dbReference type="InterPro" id="IPR052931">
    <property type="entry name" value="Prophage_regulatory_activator"/>
</dbReference>
<evidence type="ECO:0000313" key="1">
    <source>
        <dbReference type="EMBL" id="EFM8154202.1"/>
    </source>
</evidence>
<dbReference type="Pfam" id="PF05930">
    <property type="entry name" value="Phage_AlpA"/>
    <property type="match status" value="1"/>
</dbReference>
<reference evidence="1 2" key="1">
    <citation type="submission" date="2020-02" db="EMBL/GenBank/DDBJ databases">
        <authorList>
            <consortium name="PulseNet: The National Subtyping Network for Foodborne Disease Surveillance"/>
            <person name="Tarr C.L."/>
            <person name="Trees E."/>
            <person name="Katz L.S."/>
            <person name="Carleton-Romer H.A."/>
            <person name="Stroika S."/>
            <person name="Kucerova Z."/>
            <person name="Roache K.F."/>
            <person name="Sabol A.L."/>
            <person name="Besser J."/>
            <person name="Gerner-Smidt P."/>
        </authorList>
    </citation>
    <scope>NUCLEOTIDE SEQUENCE [LARGE SCALE GENOMIC DNA]</scope>
    <source>
        <strain evidence="1 2">PNUSAE002719</strain>
    </source>
</reference>